<name>A0A2K9VEJ6_9CAUD</name>
<gene>
    <name evidence="2" type="ORF">SEA_STEVEFRENCH_100</name>
</gene>
<organism evidence="2 3">
    <name type="scientific">Gordonia phage SteveFrench</name>
    <dbReference type="NCBI Taxonomy" id="2079281"/>
    <lineage>
        <taxon>Viruses</taxon>
        <taxon>Duplodnaviria</taxon>
        <taxon>Heunggongvirae</taxon>
        <taxon>Uroviricota</taxon>
        <taxon>Caudoviricetes</taxon>
        <taxon>Montyvirus</taxon>
        <taxon>Montyvirus stevefrench</taxon>
    </lineage>
</organism>
<dbReference type="EMBL" id="MG770214">
    <property type="protein sequence ID" value="AUV60702.1"/>
    <property type="molecule type" value="Genomic_DNA"/>
</dbReference>
<reference evidence="2 3" key="1">
    <citation type="submission" date="2018-01" db="EMBL/GenBank/DDBJ databases">
        <authorList>
            <person name="Brammer T.X."/>
            <person name="Firkus N.C."/>
            <person name="Haglund K.L."/>
            <person name="Heubel C."/>
            <person name="Johnson K."/>
            <person name="Lowery J.D."/>
            <person name="Neidermyer S.M."/>
            <person name="Richards M.A."/>
            <person name="Urick M.N."/>
            <person name="Bonilla J.A."/>
            <person name="Klyczek K."/>
            <person name="Garlena R.A."/>
            <person name="Russell D.A."/>
            <person name="Pope W.H."/>
            <person name="Jacobs-Sera D."/>
            <person name="Hendrix R.W."/>
            <person name="Hatfull G.F."/>
        </authorList>
    </citation>
    <scope>NUCLEOTIDE SEQUENCE [LARGE SCALE GENOMIC DNA]</scope>
</reference>
<keyword evidence="1" id="KW-0472">Membrane</keyword>
<protein>
    <submittedName>
        <fullName evidence="2">Uncharacterized protein</fullName>
    </submittedName>
</protein>
<feature type="transmembrane region" description="Helical" evidence="1">
    <location>
        <begin position="6"/>
        <end position="25"/>
    </location>
</feature>
<keyword evidence="1" id="KW-0812">Transmembrane</keyword>
<evidence type="ECO:0000313" key="2">
    <source>
        <dbReference type="EMBL" id="AUV60702.1"/>
    </source>
</evidence>
<evidence type="ECO:0000313" key="3">
    <source>
        <dbReference type="Proteomes" id="UP000241128"/>
    </source>
</evidence>
<accession>A0A2K9VEJ6</accession>
<evidence type="ECO:0000256" key="1">
    <source>
        <dbReference type="SAM" id="Phobius"/>
    </source>
</evidence>
<sequence length="30" mass="3311">MPTIIFHGGHLFLLAVIAVVVWACCTKKEL</sequence>
<dbReference type="Proteomes" id="UP000241128">
    <property type="component" value="Segment"/>
</dbReference>
<keyword evidence="1" id="KW-1133">Transmembrane helix</keyword>
<proteinExistence type="predicted"/>
<keyword evidence="3" id="KW-1185">Reference proteome</keyword>